<name>A0A4S8P2H6_9ACTN</name>
<proteinExistence type="predicted"/>
<feature type="transmembrane region" description="Helical" evidence="1">
    <location>
        <begin position="104"/>
        <end position="124"/>
    </location>
</feature>
<keyword evidence="1" id="KW-1133">Transmembrane helix</keyword>
<feature type="transmembrane region" description="Helical" evidence="1">
    <location>
        <begin position="75"/>
        <end position="98"/>
    </location>
</feature>
<dbReference type="RefSeq" id="WP_136531799.1">
    <property type="nucleotide sequence ID" value="NZ_STGX01000020.1"/>
</dbReference>
<feature type="transmembrane region" description="Helical" evidence="1">
    <location>
        <begin position="131"/>
        <end position="151"/>
    </location>
</feature>
<dbReference type="EMBL" id="STGX01000020">
    <property type="protein sequence ID" value="THV24248.1"/>
    <property type="molecule type" value="Genomic_DNA"/>
</dbReference>
<feature type="transmembrane region" description="Helical" evidence="1">
    <location>
        <begin position="17"/>
        <end position="37"/>
    </location>
</feature>
<evidence type="ECO:0000313" key="3">
    <source>
        <dbReference type="Proteomes" id="UP000305792"/>
    </source>
</evidence>
<keyword evidence="3" id="KW-1185">Reference proteome</keyword>
<keyword evidence="1" id="KW-0472">Membrane</keyword>
<accession>A0A4S8P2H6</accession>
<protein>
    <submittedName>
        <fullName evidence="2">Uncharacterized protein</fullName>
    </submittedName>
</protein>
<feature type="transmembrane region" description="Helical" evidence="1">
    <location>
        <begin position="43"/>
        <end position="63"/>
    </location>
</feature>
<dbReference type="OrthoDB" id="5191487at2"/>
<keyword evidence="1" id="KW-0812">Transmembrane</keyword>
<evidence type="ECO:0000256" key="1">
    <source>
        <dbReference type="SAM" id="Phobius"/>
    </source>
</evidence>
<evidence type="ECO:0000313" key="2">
    <source>
        <dbReference type="EMBL" id="THV24248.1"/>
    </source>
</evidence>
<dbReference type="Proteomes" id="UP000305792">
    <property type="component" value="Unassembled WGS sequence"/>
</dbReference>
<sequence length="200" mass="21711">MMNAPGTADRIGRPASIAFWTAAPVLWLVSFFCWLAFAEPGTQSAKLLFIVLAAIPVPWLLWASWRMPRPRLDTYVAEGGALLTGFIAMYAVFLAFMLDESGPAPIGFTASFLAIAAVFIAAAWPLPGRRIVYGSAALAAATLAIGLRYLYSDENYHPGFESMTQDELLATVVFGLPALGIVLQIVWWLVSRNRTPKTAA</sequence>
<comment type="caution">
    <text evidence="2">The sequence shown here is derived from an EMBL/GenBank/DDBJ whole genome shotgun (WGS) entry which is preliminary data.</text>
</comment>
<gene>
    <name evidence="2" type="ORF">E9998_21730</name>
</gene>
<organism evidence="2 3">
    <name type="scientific">Glycomyces paridis</name>
    <dbReference type="NCBI Taxonomy" id="2126555"/>
    <lineage>
        <taxon>Bacteria</taxon>
        <taxon>Bacillati</taxon>
        <taxon>Actinomycetota</taxon>
        <taxon>Actinomycetes</taxon>
        <taxon>Glycomycetales</taxon>
        <taxon>Glycomycetaceae</taxon>
        <taxon>Glycomyces</taxon>
    </lineage>
</organism>
<feature type="transmembrane region" description="Helical" evidence="1">
    <location>
        <begin position="171"/>
        <end position="190"/>
    </location>
</feature>
<reference evidence="2 3" key="1">
    <citation type="journal article" date="2018" name="Int. J. Syst. Evol. Microbiol.">
        <title>Glycomyces paridis sp. nov., isolated from the medicinal plant Paris polyphylla.</title>
        <authorList>
            <person name="Fang X.M."/>
            <person name="Bai J.L."/>
            <person name="Su J."/>
            <person name="Zhao L.L."/>
            <person name="Liu H.Y."/>
            <person name="Ma B.P."/>
            <person name="Zhang Y.Q."/>
            <person name="Yu L.Y."/>
        </authorList>
    </citation>
    <scope>NUCLEOTIDE SEQUENCE [LARGE SCALE GENOMIC DNA]</scope>
    <source>
        <strain evidence="2 3">CPCC 204357</strain>
    </source>
</reference>
<dbReference type="AlphaFoldDB" id="A0A4S8P2H6"/>